<reference evidence="12 13" key="1">
    <citation type="submission" date="2018-10" db="EMBL/GenBank/DDBJ databases">
        <title>Thermophilic Lithotrophy and Phototrophy in an Intertidal, Iron-rich, Geothermal Spring.</title>
        <authorList>
            <person name="Ward L.M."/>
            <person name="Idei A."/>
            <person name="Nakagawa M."/>
            <person name="Ueno Y."/>
            <person name="Fischer W."/>
            <person name="Mcglynn S.E."/>
        </authorList>
    </citation>
    <scope>NUCLEOTIDE SEQUENCE [LARGE SCALE GENOMIC DNA]</scope>
    <source>
        <strain evidence="12">J137</strain>
    </source>
</reference>
<comment type="caution">
    <text evidence="12">The sequence shown here is derived from an EMBL/GenBank/DDBJ whole genome shotgun (WGS) entry which is preliminary data.</text>
</comment>
<sequence length="403" mass="45016">MYKIPSNIEKKGFWNVDGLENKNVFLRSCLNVSVDKYGNLLDESRLKESIQSIVELAFKSKSLIVCGHLGRPKSCEQNLSFKKNVLPWITENLNSKGFNVIFAESLSDIPPKDQRNKSNIYLLENIRFFKGEESNDRKEMIKFAESLAETSDIFVNDAFADYRVSASTYEIAKLLPSYIGRSFMKEIEALSKFYDPPRPFLCVLGGAKLSEKLEFLTTLAEISDKVLIGGAMAYTLLKAKGINIGKSLYEEDKVSLARELIKKHSQKMLLPVDHVISLEFSHSSQVTVTKSAEVPNEYFAIDIGPKTLEKYLEEISNAKSILWNGPMGVYEWPQSSTGTSQIGESIVKNKEAFKLAGGGDTIAAINMFSLSGFDHISMGGGAMLVFFSCDKFDTIDVIVNQYS</sequence>
<dbReference type="PANTHER" id="PTHR11406:SF23">
    <property type="entry name" value="PHOSPHOGLYCERATE KINASE 1, CHLOROPLASTIC-RELATED"/>
    <property type="match status" value="1"/>
</dbReference>
<comment type="catalytic activity">
    <reaction evidence="1 11">
        <text>(2R)-3-phosphoglycerate + ATP = (2R)-3-phospho-glyceroyl phosphate + ADP</text>
        <dbReference type="Rhea" id="RHEA:14801"/>
        <dbReference type="ChEBI" id="CHEBI:30616"/>
        <dbReference type="ChEBI" id="CHEBI:57604"/>
        <dbReference type="ChEBI" id="CHEBI:58272"/>
        <dbReference type="ChEBI" id="CHEBI:456216"/>
        <dbReference type="EC" id="2.7.2.3"/>
    </reaction>
</comment>
<evidence type="ECO:0000256" key="2">
    <source>
        <dbReference type="ARBA" id="ARBA00004838"/>
    </source>
</evidence>
<feature type="binding site" evidence="10">
    <location>
        <position position="331"/>
    </location>
    <ligand>
        <name>ATP</name>
        <dbReference type="ChEBI" id="CHEBI:30616"/>
    </ligand>
</feature>
<dbReference type="GO" id="GO:0004618">
    <property type="term" value="F:phosphoglycerate kinase activity"/>
    <property type="evidence" value="ECO:0007669"/>
    <property type="project" value="UniProtKB-EC"/>
</dbReference>
<organism evidence="12 13">
    <name type="scientific">Candidatus Dojkabacteria bacterium</name>
    <dbReference type="NCBI Taxonomy" id="2099670"/>
    <lineage>
        <taxon>Bacteria</taxon>
        <taxon>Candidatus Dojkabacteria</taxon>
    </lineage>
</organism>
<name>A0A3M0YYU4_9BACT</name>
<dbReference type="EMBL" id="RFKV01000056">
    <property type="protein sequence ID" value="RMD77179.1"/>
    <property type="molecule type" value="Genomic_DNA"/>
</dbReference>
<evidence type="ECO:0000256" key="5">
    <source>
        <dbReference type="ARBA" id="ARBA00022679"/>
    </source>
</evidence>
<keyword evidence="9" id="KW-0324">Glycolysis</keyword>
<dbReference type="GO" id="GO:0005829">
    <property type="term" value="C:cytosol"/>
    <property type="evidence" value="ECO:0007669"/>
    <property type="project" value="TreeGrafter"/>
</dbReference>
<dbReference type="PIRSF" id="PIRSF000724">
    <property type="entry name" value="Pgk"/>
    <property type="match status" value="1"/>
</dbReference>
<evidence type="ECO:0000256" key="6">
    <source>
        <dbReference type="ARBA" id="ARBA00022741"/>
    </source>
</evidence>
<feature type="binding site" evidence="10">
    <location>
        <begin position="358"/>
        <end position="361"/>
    </location>
    <ligand>
        <name>ATP</name>
        <dbReference type="ChEBI" id="CHEBI:30616"/>
    </ligand>
</feature>
<dbReference type="GO" id="GO:0006096">
    <property type="term" value="P:glycolytic process"/>
    <property type="evidence" value="ECO:0007669"/>
    <property type="project" value="UniProtKB-KW"/>
</dbReference>
<dbReference type="AlphaFoldDB" id="A0A3M0YYU4"/>
<dbReference type="Pfam" id="PF00162">
    <property type="entry name" value="PGK"/>
    <property type="match status" value="1"/>
</dbReference>
<dbReference type="InterPro" id="IPR001576">
    <property type="entry name" value="Phosphoglycerate_kinase"/>
</dbReference>
<evidence type="ECO:0000256" key="10">
    <source>
        <dbReference type="PIRSR" id="PIRSR000724-2"/>
    </source>
</evidence>
<accession>A0A3M0YYU4</accession>
<keyword evidence="8 10" id="KW-0067">ATP-binding</keyword>
<evidence type="ECO:0000313" key="13">
    <source>
        <dbReference type="Proteomes" id="UP000269410"/>
    </source>
</evidence>
<dbReference type="PANTHER" id="PTHR11406">
    <property type="entry name" value="PHOSPHOGLYCERATE KINASE"/>
    <property type="match status" value="1"/>
</dbReference>
<comment type="pathway">
    <text evidence="2">Carbohydrate degradation; glycolysis; pyruvate from D-glyceraldehyde 3-phosphate: step 2/5.</text>
</comment>
<dbReference type="FunFam" id="3.40.50.1260:FF:000031">
    <property type="entry name" value="Phosphoglycerate kinase 1"/>
    <property type="match status" value="1"/>
</dbReference>
<evidence type="ECO:0000256" key="9">
    <source>
        <dbReference type="ARBA" id="ARBA00023152"/>
    </source>
</evidence>
<dbReference type="InterPro" id="IPR036043">
    <property type="entry name" value="Phosphoglycerate_kinase_sf"/>
</dbReference>
<dbReference type="InterPro" id="IPR015824">
    <property type="entry name" value="Phosphoglycerate_kinase_N"/>
</dbReference>
<keyword evidence="5 11" id="KW-0808">Transferase</keyword>
<protein>
    <recommendedName>
        <fullName evidence="4 11">Phosphoglycerate kinase</fullName>
        <ecNumber evidence="4 11">2.7.2.3</ecNumber>
    </recommendedName>
</protein>
<keyword evidence="6" id="KW-0547">Nucleotide-binding</keyword>
<evidence type="ECO:0000256" key="4">
    <source>
        <dbReference type="ARBA" id="ARBA00013061"/>
    </source>
</evidence>
<dbReference type="GO" id="GO:0005524">
    <property type="term" value="F:ATP binding"/>
    <property type="evidence" value="ECO:0007669"/>
    <property type="project" value="UniProtKB-KW"/>
</dbReference>
<evidence type="ECO:0000256" key="1">
    <source>
        <dbReference type="ARBA" id="ARBA00000642"/>
    </source>
</evidence>
<feature type="binding site" evidence="10">
    <location>
        <position position="212"/>
    </location>
    <ligand>
        <name>ATP</name>
        <dbReference type="ChEBI" id="CHEBI:30616"/>
    </ligand>
</feature>
<evidence type="ECO:0000313" key="12">
    <source>
        <dbReference type="EMBL" id="RMD77179.1"/>
    </source>
</evidence>
<dbReference type="Gene3D" id="3.40.50.1260">
    <property type="entry name" value="Phosphoglycerate kinase, N-terminal domain"/>
    <property type="match status" value="2"/>
</dbReference>
<keyword evidence="7 11" id="KW-0418">Kinase</keyword>
<evidence type="ECO:0000256" key="8">
    <source>
        <dbReference type="ARBA" id="ARBA00022840"/>
    </source>
</evidence>
<dbReference type="Proteomes" id="UP000269410">
    <property type="component" value="Unassembled WGS sequence"/>
</dbReference>
<dbReference type="GO" id="GO:0006094">
    <property type="term" value="P:gluconeogenesis"/>
    <property type="evidence" value="ECO:0007669"/>
    <property type="project" value="TreeGrafter"/>
</dbReference>
<comment type="similarity">
    <text evidence="3 11">Belongs to the phosphoglycerate kinase family.</text>
</comment>
<evidence type="ECO:0000256" key="7">
    <source>
        <dbReference type="ARBA" id="ARBA00022777"/>
    </source>
</evidence>
<gene>
    <name evidence="12" type="ORF">D6810_01650</name>
</gene>
<evidence type="ECO:0000256" key="11">
    <source>
        <dbReference type="RuleBase" id="RU000532"/>
    </source>
</evidence>
<evidence type="ECO:0000256" key="3">
    <source>
        <dbReference type="ARBA" id="ARBA00008982"/>
    </source>
</evidence>
<proteinExistence type="inferred from homology"/>
<dbReference type="EC" id="2.7.2.3" evidence="4 11"/>
<dbReference type="PRINTS" id="PR00477">
    <property type="entry name" value="PHGLYCKINASE"/>
</dbReference>
<dbReference type="GO" id="GO:0043531">
    <property type="term" value="F:ADP binding"/>
    <property type="evidence" value="ECO:0007669"/>
    <property type="project" value="TreeGrafter"/>
</dbReference>
<dbReference type="SUPFAM" id="SSF53748">
    <property type="entry name" value="Phosphoglycerate kinase"/>
    <property type="match status" value="1"/>
</dbReference>